<organism evidence="3 5">
    <name type="scientific">Treponema rectale</name>
    <dbReference type="NCBI Taxonomy" id="744512"/>
    <lineage>
        <taxon>Bacteria</taxon>
        <taxon>Pseudomonadati</taxon>
        <taxon>Spirochaetota</taxon>
        <taxon>Spirochaetia</taxon>
        <taxon>Spirochaetales</taxon>
        <taxon>Treponemataceae</taxon>
        <taxon>Treponema</taxon>
    </lineage>
</organism>
<feature type="signal peptide" evidence="1">
    <location>
        <begin position="1"/>
        <end position="21"/>
    </location>
</feature>
<dbReference type="PROSITE" id="PS51257">
    <property type="entry name" value="PROKAR_LIPOPROTEIN"/>
    <property type="match status" value="1"/>
</dbReference>
<keyword evidence="5" id="KW-1185">Reference proteome</keyword>
<protein>
    <submittedName>
        <fullName evidence="4">Lamin tail domain-containing protein</fullName>
    </submittedName>
</protein>
<evidence type="ECO:0000313" key="5">
    <source>
        <dbReference type="Proteomes" id="UP000578697"/>
    </source>
</evidence>
<feature type="domain" description="LTD" evidence="2">
    <location>
        <begin position="125"/>
        <end position="255"/>
    </location>
</feature>
<sequence>MKKLNRLFAALLLCAVPAVMISCSDEDEYTQARITEFSFLKSANSDVLTSTLTGSINDETKTITVTVPSDLYESSANRKTLTPKISVSGGAQCITDTTDFSYNPTLVTVSSKDESITYSVILKKKGSSITRKSGALFFTEYYNASSFSYKSENNQFLEISNASSQTLDLSDVYLNRHVWLNGVRRSDLDQSVPLEGITLPAGQALVIYSQRCSWFTSSAYVISDASFNGIISFSGQDGFTLTCNGEVLDALGPEDGEGSGLTWGLSKQMQRKPGFTRYTSFKESEWLTTSSTESKADVSNTAGYRELRVNSTSYTSIGETTLTYFNFENSQDFFKTTIGTNSITINFYSDDASLVQSPAVSSDGGNIRLVINGKQQKSNIISGETEIDFSASKDDTTGKLTLRVFSADGTSYTDYKIKTIITPYNMNSIVAGNYIETDSISDNDVVLIVQKNNKVIMGSTNNSGVLSCVSLVDEPIPYESGMAAVCVTIDNEGYYTFTFNNKFLTSKSKDSGLTFESSPSDYSLWSLEKQSNGTYVINNKAAVNNSGVVQALEYYPEKFTTYGTGTGNAFEFTFYKK</sequence>
<dbReference type="Proteomes" id="UP000578697">
    <property type="component" value="Unassembled WGS sequence"/>
</dbReference>
<reference evidence="3 5" key="2">
    <citation type="submission" date="2020-08" db="EMBL/GenBank/DDBJ databases">
        <title>Genomic Encyclopedia of Type Strains, Phase IV (KMG-IV): sequencing the most valuable type-strain genomes for metagenomic binning, comparative biology and taxonomic classification.</title>
        <authorList>
            <person name="Goeker M."/>
        </authorList>
    </citation>
    <scope>NUCLEOTIDE SEQUENCE [LARGE SCALE GENOMIC DNA]</scope>
    <source>
        <strain evidence="3 5">DSM 103679</strain>
    </source>
</reference>
<evidence type="ECO:0000313" key="6">
    <source>
        <dbReference type="Proteomes" id="UP000593591"/>
    </source>
</evidence>
<gene>
    <name evidence="4" type="ORF">DYE49_08760</name>
    <name evidence="3" type="ORF">HNP77_000070</name>
</gene>
<feature type="chain" id="PRO_5033945727" evidence="1">
    <location>
        <begin position="22"/>
        <end position="577"/>
    </location>
</feature>
<dbReference type="Proteomes" id="UP000593591">
    <property type="component" value="Chromosome"/>
</dbReference>
<dbReference type="KEGG" id="trc:DYE49_08760"/>
<evidence type="ECO:0000313" key="3">
    <source>
        <dbReference type="EMBL" id="MBB5217726.1"/>
    </source>
</evidence>
<evidence type="ECO:0000313" key="4">
    <source>
        <dbReference type="EMBL" id="QOS40544.1"/>
    </source>
</evidence>
<dbReference type="EMBL" id="CP031517">
    <property type="protein sequence ID" value="QOS40544.1"/>
    <property type="molecule type" value="Genomic_DNA"/>
</dbReference>
<evidence type="ECO:0000259" key="2">
    <source>
        <dbReference type="PROSITE" id="PS51841"/>
    </source>
</evidence>
<dbReference type="EMBL" id="JACHFR010000001">
    <property type="protein sequence ID" value="MBB5217726.1"/>
    <property type="molecule type" value="Genomic_DNA"/>
</dbReference>
<proteinExistence type="predicted"/>
<reference evidence="4 6" key="1">
    <citation type="submission" date="2018-08" db="EMBL/GenBank/DDBJ databases">
        <title>The first complete genome of Treponema rectale (CHPAT), a commensal spirochete of the bovine rectum.</title>
        <authorList>
            <person name="Staton G.J."/>
            <person name="Clegg S.R."/>
            <person name="Carter S.D."/>
            <person name="Radford A.D."/>
            <person name="Darby A."/>
            <person name="Hall N."/>
            <person name="Birtles R.J."/>
            <person name="Evans N.J."/>
        </authorList>
    </citation>
    <scope>NUCLEOTIDE SEQUENCE [LARGE SCALE GENOMIC DNA]</scope>
    <source>
        <strain evidence="4 6">CHPA</strain>
    </source>
</reference>
<name>A0A840SCS5_9SPIR</name>
<keyword evidence="1" id="KW-0732">Signal</keyword>
<dbReference type="RefSeq" id="WP_184651174.1">
    <property type="nucleotide sequence ID" value="NZ_JACHFR010000001.1"/>
</dbReference>
<dbReference type="Gene3D" id="2.60.40.2340">
    <property type="match status" value="1"/>
</dbReference>
<accession>A0A840SCS5</accession>
<dbReference type="PROSITE" id="PS51841">
    <property type="entry name" value="LTD"/>
    <property type="match status" value="1"/>
</dbReference>
<dbReference type="AlphaFoldDB" id="A0A840SCS5"/>
<evidence type="ECO:0000256" key="1">
    <source>
        <dbReference type="SAM" id="SignalP"/>
    </source>
</evidence>
<dbReference type="InterPro" id="IPR001322">
    <property type="entry name" value="Lamin_tail_dom"/>
</dbReference>